<reference evidence="1 2" key="1">
    <citation type="submission" date="2019-04" db="EMBL/GenBank/DDBJ databases">
        <title>An improved genome assembly and genetic linkage map for asparagus bean, Vigna unguiculata ssp. sesquipedialis.</title>
        <authorList>
            <person name="Xia Q."/>
            <person name="Zhang R."/>
            <person name="Dong Y."/>
        </authorList>
    </citation>
    <scope>NUCLEOTIDE SEQUENCE [LARGE SCALE GENOMIC DNA]</scope>
    <source>
        <tissue evidence="1">Leaf</tissue>
    </source>
</reference>
<protein>
    <submittedName>
        <fullName evidence="1">Uncharacterized protein</fullName>
    </submittedName>
</protein>
<gene>
    <name evidence="1" type="ORF">DEO72_LG4g104</name>
</gene>
<proteinExistence type="predicted"/>
<dbReference type="EMBL" id="CP039348">
    <property type="protein sequence ID" value="QCD89165.1"/>
    <property type="molecule type" value="Genomic_DNA"/>
</dbReference>
<evidence type="ECO:0000313" key="2">
    <source>
        <dbReference type="Proteomes" id="UP000501690"/>
    </source>
</evidence>
<sequence>MYVLGLGWILAKFWKISKNRLAALKARQAAHAANVLFLGSAMHCLAAKGSPPGDTYWVAQFLLIFLILVVCKAWEEYWDSNGVGMMDYQLEIMLDSMKNEFGLVANTGNAGKWDWMWNWYEPPGGPWVLARRRIRGEDVLVTLLKNALWRVTGENPGGFGVIVSTFLSLKLSEYTNLWVLRIKLRNDLRVNEI</sequence>
<organism evidence="1 2">
    <name type="scientific">Vigna unguiculata</name>
    <name type="common">Cowpea</name>
    <dbReference type="NCBI Taxonomy" id="3917"/>
    <lineage>
        <taxon>Eukaryota</taxon>
        <taxon>Viridiplantae</taxon>
        <taxon>Streptophyta</taxon>
        <taxon>Embryophyta</taxon>
        <taxon>Tracheophyta</taxon>
        <taxon>Spermatophyta</taxon>
        <taxon>Magnoliopsida</taxon>
        <taxon>eudicotyledons</taxon>
        <taxon>Gunneridae</taxon>
        <taxon>Pentapetalae</taxon>
        <taxon>rosids</taxon>
        <taxon>fabids</taxon>
        <taxon>Fabales</taxon>
        <taxon>Fabaceae</taxon>
        <taxon>Papilionoideae</taxon>
        <taxon>50 kb inversion clade</taxon>
        <taxon>NPAAA clade</taxon>
        <taxon>indigoferoid/millettioid clade</taxon>
        <taxon>Phaseoleae</taxon>
        <taxon>Vigna</taxon>
    </lineage>
</organism>
<keyword evidence="2" id="KW-1185">Reference proteome</keyword>
<dbReference type="AlphaFoldDB" id="A0A4D6LLH3"/>
<dbReference type="Proteomes" id="UP000501690">
    <property type="component" value="Linkage Group LG4"/>
</dbReference>
<name>A0A4D6LLH3_VIGUN</name>
<accession>A0A4D6LLH3</accession>
<evidence type="ECO:0000313" key="1">
    <source>
        <dbReference type="EMBL" id="QCD89165.1"/>
    </source>
</evidence>